<dbReference type="Gene3D" id="1.10.3720.10">
    <property type="entry name" value="MetI-like"/>
    <property type="match status" value="1"/>
</dbReference>
<dbReference type="CDD" id="cd06261">
    <property type="entry name" value="TM_PBP2"/>
    <property type="match status" value="1"/>
</dbReference>
<name>A0A2T4UNQ9_9MICO</name>
<feature type="transmembrane region" description="Helical" evidence="7">
    <location>
        <begin position="279"/>
        <end position="298"/>
    </location>
</feature>
<organism evidence="10 11">
    <name type="scientific">Rathayibacter caricis DSM 15933</name>
    <dbReference type="NCBI Taxonomy" id="1328867"/>
    <lineage>
        <taxon>Bacteria</taxon>
        <taxon>Bacillati</taxon>
        <taxon>Actinomycetota</taxon>
        <taxon>Actinomycetes</taxon>
        <taxon>Micrococcales</taxon>
        <taxon>Microbacteriaceae</taxon>
        <taxon>Rathayibacter</taxon>
    </lineage>
</organism>
<comment type="caution">
    <text evidence="10">The sequence shown here is derived from an EMBL/GenBank/DDBJ whole genome shotgun (WGS) entry which is preliminary data.</text>
</comment>
<dbReference type="RefSeq" id="WP_107575973.1">
    <property type="nucleotide sequence ID" value="NZ_PZPL01000002.1"/>
</dbReference>
<dbReference type="GO" id="GO:0005886">
    <property type="term" value="C:plasma membrane"/>
    <property type="evidence" value="ECO:0007669"/>
    <property type="project" value="UniProtKB-SubCell"/>
</dbReference>
<feature type="transmembrane region" description="Helical" evidence="7">
    <location>
        <begin position="219"/>
        <end position="244"/>
    </location>
</feature>
<feature type="transmembrane region" description="Helical" evidence="7">
    <location>
        <begin position="175"/>
        <end position="198"/>
    </location>
</feature>
<dbReference type="InterPro" id="IPR000515">
    <property type="entry name" value="MetI-like"/>
</dbReference>
<evidence type="ECO:0000256" key="8">
    <source>
        <dbReference type="SAM" id="MobiDB-lite"/>
    </source>
</evidence>
<accession>A0A2T4UNQ9</accession>
<evidence type="ECO:0000256" key="7">
    <source>
        <dbReference type="RuleBase" id="RU363032"/>
    </source>
</evidence>
<feature type="domain" description="ABC transmembrane type-1" evidence="9">
    <location>
        <begin position="107"/>
        <end position="298"/>
    </location>
</feature>
<keyword evidence="11" id="KW-1185">Reference proteome</keyword>
<dbReference type="EMBL" id="PZPL01000002">
    <property type="protein sequence ID" value="PTL71166.1"/>
    <property type="molecule type" value="Genomic_DNA"/>
</dbReference>
<dbReference type="PANTHER" id="PTHR43744">
    <property type="entry name" value="ABC TRANSPORTER PERMEASE PROTEIN MG189-RELATED-RELATED"/>
    <property type="match status" value="1"/>
</dbReference>
<protein>
    <submittedName>
        <fullName evidence="10">Carbohydrate ABC transporter permease</fullName>
    </submittedName>
</protein>
<keyword evidence="3" id="KW-1003">Cell membrane</keyword>
<reference evidence="10 11" key="1">
    <citation type="submission" date="2018-03" db="EMBL/GenBank/DDBJ databases">
        <title>Bacteriophage NCPPB3778 and a type I-E CRISPR drive the evolution of the US Biological Select Agent, Rathayibacter toxicus.</title>
        <authorList>
            <person name="Davis E.W.II."/>
            <person name="Tabima J.F."/>
            <person name="Weisberg A.J."/>
            <person name="Dantas Lopes L."/>
            <person name="Wiseman M.S."/>
            <person name="Wiseman M.S."/>
            <person name="Pupko T."/>
            <person name="Belcher M.S."/>
            <person name="Sechler A.J."/>
            <person name="Tancos M.A."/>
            <person name="Schroeder B.K."/>
            <person name="Murray T.D."/>
            <person name="Luster D.G."/>
            <person name="Schneider W.L."/>
            <person name="Rogers E."/>
            <person name="Andreote F.D."/>
            <person name="Grunwald N.J."/>
            <person name="Putnam M.L."/>
            <person name="Chang J.H."/>
        </authorList>
    </citation>
    <scope>NUCLEOTIDE SEQUENCE [LARGE SCALE GENOMIC DNA]</scope>
    <source>
        <strain evidence="10 11">DSM 15933</strain>
    </source>
</reference>
<dbReference type="AlphaFoldDB" id="A0A2T4UNQ9"/>
<keyword evidence="6 7" id="KW-0472">Membrane</keyword>
<evidence type="ECO:0000313" key="11">
    <source>
        <dbReference type="Proteomes" id="UP000241085"/>
    </source>
</evidence>
<comment type="similarity">
    <text evidence="7">Belongs to the binding-protein-dependent transport system permease family.</text>
</comment>
<dbReference type="PANTHER" id="PTHR43744:SF8">
    <property type="entry name" value="SN-GLYCEROL-3-PHOSPHATE TRANSPORT SYSTEM PERMEASE PROTEIN UGPE"/>
    <property type="match status" value="1"/>
</dbReference>
<proteinExistence type="inferred from homology"/>
<comment type="subcellular location">
    <subcellularLocation>
        <location evidence="1 7">Cell membrane</location>
        <topology evidence="1 7">Multi-pass membrane protein</topology>
    </subcellularLocation>
</comment>
<evidence type="ECO:0000313" key="10">
    <source>
        <dbReference type="EMBL" id="PTL71166.1"/>
    </source>
</evidence>
<feature type="region of interest" description="Disordered" evidence="8">
    <location>
        <begin position="1"/>
        <end position="38"/>
    </location>
</feature>
<dbReference type="Pfam" id="PF00528">
    <property type="entry name" value="BPD_transp_1"/>
    <property type="match status" value="1"/>
</dbReference>
<evidence type="ECO:0000256" key="2">
    <source>
        <dbReference type="ARBA" id="ARBA00022448"/>
    </source>
</evidence>
<dbReference type="PROSITE" id="PS50928">
    <property type="entry name" value="ABC_TM1"/>
    <property type="match status" value="1"/>
</dbReference>
<keyword evidence="2 7" id="KW-0813">Transport</keyword>
<gene>
    <name evidence="10" type="ORF">C1I63_18115</name>
</gene>
<evidence type="ECO:0000256" key="3">
    <source>
        <dbReference type="ARBA" id="ARBA00022475"/>
    </source>
</evidence>
<keyword evidence="5 7" id="KW-1133">Transmembrane helix</keyword>
<evidence type="ECO:0000256" key="1">
    <source>
        <dbReference type="ARBA" id="ARBA00004651"/>
    </source>
</evidence>
<feature type="compositionally biased region" description="Polar residues" evidence="8">
    <location>
        <begin position="1"/>
        <end position="11"/>
    </location>
</feature>
<feature type="transmembrane region" description="Helical" evidence="7">
    <location>
        <begin position="141"/>
        <end position="163"/>
    </location>
</feature>
<feature type="transmembrane region" description="Helical" evidence="7">
    <location>
        <begin position="111"/>
        <end position="132"/>
    </location>
</feature>
<evidence type="ECO:0000256" key="4">
    <source>
        <dbReference type="ARBA" id="ARBA00022692"/>
    </source>
</evidence>
<evidence type="ECO:0000259" key="9">
    <source>
        <dbReference type="PROSITE" id="PS50928"/>
    </source>
</evidence>
<feature type="transmembrane region" description="Helical" evidence="7">
    <location>
        <begin position="47"/>
        <end position="68"/>
    </location>
</feature>
<keyword evidence="4 7" id="KW-0812">Transmembrane</keyword>
<sequence>MNNDPGSSTDLLTEARVASASPVLTAPDRPREPVAPGRRRRLRADQVSLYLLLLIATVSALFPILFLLSGSLQSIDELYSGQSFFPSDPQWGNYVTAWVQGDLGAYLLNSAVYTTAAVIGILIISSMAGYALARLEFAGKAVFTGIILAVMIIPAPAMFLAQYKLMIAFGLTNNRIGYILILITAGIPVATLIMRGFFVSQPKDLEEAAALDGASPFGIFWRVILPLARPGLAAVAVVQGLGVWNEYLMALVLFDDDSLMPIQRGLTSFVSAETPQQQILLAATTISIVPVVVFYLFAQRHIVNGIGAGALK</sequence>
<dbReference type="InterPro" id="IPR035906">
    <property type="entry name" value="MetI-like_sf"/>
</dbReference>
<dbReference type="Proteomes" id="UP000241085">
    <property type="component" value="Unassembled WGS sequence"/>
</dbReference>
<evidence type="ECO:0000256" key="6">
    <source>
        <dbReference type="ARBA" id="ARBA00023136"/>
    </source>
</evidence>
<evidence type="ECO:0000256" key="5">
    <source>
        <dbReference type="ARBA" id="ARBA00022989"/>
    </source>
</evidence>
<dbReference type="SUPFAM" id="SSF161098">
    <property type="entry name" value="MetI-like"/>
    <property type="match status" value="1"/>
</dbReference>
<dbReference type="GO" id="GO:0055085">
    <property type="term" value="P:transmembrane transport"/>
    <property type="evidence" value="ECO:0007669"/>
    <property type="project" value="InterPro"/>
</dbReference>